<dbReference type="STRING" id="7070.A0A139WMI2"/>
<comment type="subcellular location">
    <subcellularLocation>
        <location evidence="1">Membrane</location>
        <topology evidence="1">Multi-pass membrane protein</topology>
    </subcellularLocation>
</comment>
<evidence type="ECO:0000256" key="1">
    <source>
        <dbReference type="ARBA" id="ARBA00004141"/>
    </source>
</evidence>
<evidence type="ECO:0000259" key="7">
    <source>
        <dbReference type="PROSITE" id="PS50850"/>
    </source>
</evidence>
<dbReference type="Proteomes" id="UP000007266">
    <property type="component" value="Linkage group 2"/>
</dbReference>
<protein>
    <recommendedName>
        <fullName evidence="7">Major facilitator superfamily (MFS) profile domain-containing protein</fullName>
    </recommendedName>
</protein>
<dbReference type="PANTHER" id="PTHR23511:SF36">
    <property type="entry name" value="EG:BACR7A4.13 PROTEIN-RELATED"/>
    <property type="match status" value="1"/>
</dbReference>
<dbReference type="OMA" id="FTHIAAN"/>
<dbReference type="InterPro" id="IPR005828">
    <property type="entry name" value="MFS_sugar_transport-like"/>
</dbReference>
<dbReference type="PANTHER" id="PTHR23511">
    <property type="entry name" value="SYNAPTIC VESICLE GLYCOPROTEIN 2"/>
    <property type="match status" value="1"/>
</dbReference>
<evidence type="ECO:0000256" key="4">
    <source>
        <dbReference type="ARBA" id="ARBA00022692"/>
    </source>
</evidence>
<dbReference type="FunFam" id="1.20.1250.20:FF:000232">
    <property type="entry name" value="Organic cation/carnitine transporter 7"/>
    <property type="match status" value="2"/>
</dbReference>
<evidence type="ECO:0000256" key="2">
    <source>
        <dbReference type="ARBA" id="ARBA00008335"/>
    </source>
</evidence>
<accession>A0A139WMI2</accession>
<evidence type="ECO:0000313" key="8">
    <source>
        <dbReference type="EMBL" id="KYB29086.1"/>
    </source>
</evidence>
<reference evidence="8 9" key="1">
    <citation type="journal article" date="2008" name="Nature">
        <title>The genome of the model beetle and pest Tribolium castaneum.</title>
        <authorList>
            <consortium name="Tribolium Genome Sequencing Consortium"/>
            <person name="Richards S."/>
            <person name="Gibbs R.A."/>
            <person name="Weinstock G.M."/>
            <person name="Brown S.J."/>
            <person name="Denell R."/>
            <person name="Beeman R.W."/>
            <person name="Gibbs R."/>
            <person name="Beeman R.W."/>
            <person name="Brown S.J."/>
            <person name="Bucher G."/>
            <person name="Friedrich M."/>
            <person name="Grimmelikhuijzen C.J."/>
            <person name="Klingler M."/>
            <person name="Lorenzen M."/>
            <person name="Richards S."/>
            <person name="Roth S."/>
            <person name="Schroder R."/>
            <person name="Tautz D."/>
            <person name="Zdobnov E.M."/>
            <person name="Muzny D."/>
            <person name="Gibbs R.A."/>
            <person name="Weinstock G.M."/>
            <person name="Attaway T."/>
            <person name="Bell S."/>
            <person name="Buhay C.J."/>
            <person name="Chandrabose M.N."/>
            <person name="Chavez D."/>
            <person name="Clerk-Blankenburg K.P."/>
            <person name="Cree A."/>
            <person name="Dao M."/>
            <person name="Davis C."/>
            <person name="Chacko J."/>
            <person name="Dinh H."/>
            <person name="Dugan-Rocha S."/>
            <person name="Fowler G."/>
            <person name="Garner T.T."/>
            <person name="Garnes J."/>
            <person name="Gnirke A."/>
            <person name="Hawes A."/>
            <person name="Hernandez J."/>
            <person name="Hines S."/>
            <person name="Holder M."/>
            <person name="Hume J."/>
            <person name="Jhangiani S.N."/>
            <person name="Joshi V."/>
            <person name="Khan Z.M."/>
            <person name="Jackson L."/>
            <person name="Kovar C."/>
            <person name="Kowis A."/>
            <person name="Lee S."/>
            <person name="Lewis L.R."/>
            <person name="Margolis J."/>
            <person name="Morgan M."/>
            <person name="Nazareth L.V."/>
            <person name="Nguyen N."/>
            <person name="Okwuonu G."/>
            <person name="Parker D."/>
            <person name="Richards S."/>
            <person name="Ruiz S.J."/>
            <person name="Santibanez J."/>
            <person name="Savard J."/>
            <person name="Scherer S.E."/>
            <person name="Schneider B."/>
            <person name="Sodergren E."/>
            <person name="Tautz D."/>
            <person name="Vattahil S."/>
            <person name="Villasana D."/>
            <person name="White C.S."/>
            <person name="Wright R."/>
            <person name="Park Y."/>
            <person name="Beeman R.W."/>
            <person name="Lord J."/>
            <person name="Oppert B."/>
            <person name="Lorenzen M."/>
            <person name="Brown S."/>
            <person name="Wang L."/>
            <person name="Savard J."/>
            <person name="Tautz D."/>
            <person name="Richards S."/>
            <person name="Weinstock G."/>
            <person name="Gibbs R.A."/>
            <person name="Liu Y."/>
            <person name="Worley K."/>
            <person name="Weinstock G."/>
            <person name="Elsik C.G."/>
            <person name="Reese J.T."/>
            <person name="Elhaik E."/>
            <person name="Landan G."/>
            <person name="Graur D."/>
            <person name="Arensburger P."/>
            <person name="Atkinson P."/>
            <person name="Beeman R.W."/>
            <person name="Beidler J."/>
            <person name="Brown S.J."/>
            <person name="Demuth J.P."/>
            <person name="Drury D.W."/>
            <person name="Du Y.Z."/>
            <person name="Fujiwara H."/>
            <person name="Lorenzen M."/>
            <person name="Maselli V."/>
            <person name="Osanai M."/>
            <person name="Park Y."/>
            <person name="Robertson H.M."/>
            <person name="Tu Z."/>
            <person name="Wang J.J."/>
            <person name="Wang S."/>
            <person name="Richards S."/>
            <person name="Song H."/>
            <person name="Zhang L."/>
            <person name="Sodergren E."/>
            <person name="Werner D."/>
            <person name="Stanke M."/>
            <person name="Morgenstern B."/>
            <person name="Solovyev V."/>
            <person name="Kosarev P."/>
            <person name="Brown G."/>
            <person name="Chen H.C."/>
            <person name="Ermolaeva O."/>
            <person name="Hlavina W."/>
            <person name="Kapustin Y."/>
            <person name="Kiryutin B."/>
            <person name="Kitts P."/>
            <person name="Maglott D."/>
            <person name="Pruitt K."/>
            <person name="Sapojnikov V."/>
            <person name="Souvorov A."/>
            <person name="Mackey A.J."/>
            <person name="Waterhouse R.M."/>
            <person name="Wyder S."/>
            <person name="Zdobnov E.M."/>
            <person name="Zdobnov E.M."/>
            <person name="Wyder S."/>
            <person name="Kriventseva E.V."/>
            <person name="Kadowaki T."/>
            <person name="Bork P."/>
            <person name="Aranda M."/>
            <person name="Bao R."/>
            <person name="Beermann A."/>
            <person name="Berns N."/>
            <person name="Bolognesi R."/>
            <person name="Bonneton F."/>
            <person name="Bopp D."/>
            <person name="Brown S.J."/>
            <person name="Bucher G."/>
            <person name="Butts T."/>
            <person name="Chaumot A."/>
            <person name="Denell R.E."/>
            <person name="Ferrier D.E."/>
            <person name="Friedrich M."/>
            <person name="Gordon C.M."/>
            <person name="Jindra M."/>
            <person name="Klingler M."/>
            <person name="Lan Q."/>
            <person name="Lattorff H.M."/>
            <person name="Laudet V."/>
            <person name="von Levetsow C."/>
            <person name="Liu Z."/>
            <person name="Lutz R."/>
            <person name="Lynch J.A."/>
            <person name="da Fonseca R.N."/>
            <person name="Posnien N."/>
            <person name="Reuter R."/>
            <person name="Roth S."/>
            <person name="Savard J."/>
            <person name="Schinko J.B."/>
            <person name="Schmitt C."/>
            <person name="Schoppmeier M."/>
            <person name="Schroder R."/>
            <person name="Shippy T.D."/>
            <person name="Simonnet F."/>
            <person name="Marques-Souza H."/>
            <person name="Tautz D."/>
            <person name="Tomoyasu Y."/>
            <person name="Trauner J."/>
            <person name="Van der Zee M."/>
            <person name="Vervoort M."/>
            <person name="Wittkopp N."/>
            <person name="Wimmer E.A."/>
            <person name="Yang X."/>
            <person name="Jones A.K."/>
            <person name="Sattelle D.B."/>
            <person name="Ebert P.R."/>
            <person name="Nelson D."/>
            <person name="Scott J.G."/>
            <person name="Beeman R.W."/>
            <person name="Muthukrishnan S."/>
            <person name="Kramer K.J."/>
            <person name="Arakane Y."/>
            <person name="Beeman R.W."/>
            <person name="Zhu Q."/>
            <person name="Hogenkamp D."/>
            <person name="Dixit R."/>
            <person name="Oppert B."/>
            <person name="Jiang H."/>
            <person name="Zou Z."/>
            <person name="Marshall J."/>
            <person name="Elpidina E."/>
            <person name="Vinokurov K."/>
            <person name="Oppert C."/>
            <person name="Zou Z."/>
            <person name="Evans J."/>
            <person name="Lu Z."/>
            <person name="Zhao P."/>
            <person name="Sumathipala N."/>
            <person name="Altincicek B."/>
            <person name="Vilcinskas A."/>
            <person name="Williams M."/>
            <person name="Hultmark D."/>
            <person name="Hetru C."/>
            <person name="Jiang H."/>
            <person name="Grimmelikhuijzen C.J."/>
            <person name="Hauser F."/>
            <person name="Cazzamali G."/>
            <person name="Williamson M."/>
            <person name="Park Y."/>
            <person name="Li B."/>
            <person name="Tanaka Y."/>
            <person name="Predel R."/>
            <person name="Neupert S."/>
            <person name="Schachtner J."/>
            <person name="Verleyen P."/>
            <person name="Raible F."/>
            <person name="Bork P."/>
            <person name="Friedrich M."/>
            <person name="Walden K.K."/>
            <person name="Robertson H.M."/>
            <person name="Angeli S."/>
            <person name="Foret S."/>
            <person name="Bucher G."/>
            <person name="Schuetz S."/>
            <person name="Maleszka R."/>
            <person name="Wimmer E.A."/>
            <person name="Beeman R.W."/>
            <person name="Lorenzen M."/>
            <person name="Tomoyasu Y."/>
            <person name="Miller S.C."/>
            <person name="Grossmann D."/>
            <person name="Bucher G."/>
        </authorList>
    </citation>
    <scope>NUCLEOTIDE SEQUENCE [LARGE SCALE GENOMIC DNA]</scope>
    <source>
        <strain evidence="8 9">Georgia GA2</strain>
    </source>
</reference>
<dbReference type="AlphaFoldDB" id="A0A139WMI2"/>
<dbReference type="GO" id="GO:0016020">
    <property type="term" value="C:membrane"/>
    <property type="evidence" value="ECO:0000318"/>
    <property type="project" value="GO_Central"/>
</dbReference>
<gene>
    <name evidence="8" type="primary">AUGUSTUS-3.0.2_32058</name>
    <name evidence="8" type="ORF">TcasGA2_TC032058</name>
</gene>
<sequence length="1045" mass="114959">MSGNIFTVTTNTKMTVPADFETAITATGFGKFNFLFLLLILASGWAATLESSTMAYVFPAAQCDLDLSLEDKGLLNAITYSGMISSAVIWGFLFDTLGRRKLLMIGFFLDFICVVISSLSQNKEVLIASKFFGGFIMNGPYAALSTYVSEFHSNNYRGRMQLMIAMSFCCGGIVLPLLAWGILPQELNLQISNTFTIYSWNILLFLCSIPSLVSAIIFVFVPESPKFLMTIGENEKALKIFQKIYAKNSGQPPKTFPITELVDEVSLKKKDPNEHGGQVTAKRSQSQALQEGWQQVKPLFFPPHLKNIILVCLIQTLFTMTVNTMRLWLPQIFQALNDYQYYYNVSSADLCESLEMIKSSNVTSDECQVNSDNSSVYINALIVAVVTLVGDLGASSLINKVGKKTLLFVLGILAGGFEITMYFSMNTAFAVAFSSLFATFTHIAANVCIVVIINLFPTTLRTMSLALALMCGRIGSMVGNLVFPLLIRTGCGPPFFTIAALVFACAFLSLLLPNTDSKALECIIMSGNIFTVTTTTKTTVPADFETAITATDFGKFNFYFVLLILVSGWACGFESSTMAYILPVAQCDLDLSLEDKGLLNAITYSGMISSAVIWGFLFDTLGRRKLLMIGFSLDFICVVISSLSQNKEVLLASNFFGGFIINGPYAALSTYVSEFHSNKYRGRMQLMIAVSFSCGGIVLPLLAWGILPQELNLKISDTFTIYSWNILLFLYSIPSLVSAIIFVFVPESPKFLMTVGENEKALKIFQKIYSINSGQPPKTFPITELVDEVSLKKKDPNEHGGQVTAKRSQSQALQEGWQQIKPLFFPPHLKNIIFVCLIQTLFTMTVNTMRLWLPQIFQALNDYQYYYNVSSADLCESLEMIKSSNVTSDECQVNSDNSSVYTNGLIVAVVTLVGDFSASFFINKVGKKTLLFVLGILAGGFEITIYFSMNTAFAVAFSSLFATFTHIAANVCIVVIINLFPTTLRTMSLALALMCARIGSMTGNLIFPLLIRTGCGPPFFTIAALVFACAFLSLLLPNTDSKALE</sequence>
<name>A0A139WMI2_TRICA</name>
<dbReference type="PROSITE" id="PS50850">
    <property type="entry name" value="MFS"/>
    <property type="match status" value="2"/>
</dbReference>
<keyword evidence="9" id="KW-1185">Reference proteome</keyword>
<reference evidence="8 9" key="2">
    <citation type="journal article" date="2010" name="Nucleic Acids Res.">
        <title>BeetleBase in 2010: revisions to provide comprehensive genomic information for Tribolium castaneum.</title>
        <authorList>
            <person name="Kim H.S."/>
            <person name="Murphy T."/>
            <person name="Xia J."/>
            <person name="Caragea D."/>
            <person name="Park Y."/>
            <person name="Beeman R.W."/>
            <person name="Lorenzen M.D."/>
            <person name="Butcher S."/>
            <person name="Manak J.R."/>
            <person name="Brown S.J."/>
        </authorList>
    </citation>
    <scope>GENOME REANNOTATION</scope>
    <source>
        <strain evidence="8 9">Georgia GA2</strain>
    </source>
</reference>
<dbReference type="InterPro" id="IPR020846">
    <property type="entry name" value="MFS_dom"/>
</dbReference>
<feature type="domain" description="Major facilitator superfamily (MFS) profile" evidence="7">
    <location>
        <begin position="560"/>
        <end position="1041"/>
    </location>
</feature>
<proteinExistence type="inferred from homology"/>
<evidence type="ECO:0000256" key="6">
    <source>
        <dbReference type="ARBA" id="ARBA00023136"/>
    </source>
</evidence>
<keyword evidence="3" id="KW-0813">Transport</keyword>
<organism evidence="8 9">
    <name type="scientific">Tribolium castaneum</name>
    <name type="common">Red flour beetle</name>
    <dbReference type="NCBI Taxonomy" id="7070"/>
    <lineage>
        <taxon>Eukaryota</taxon>
        <taxon>Metazoa</taxon>
        <taxon>Ecdysozoa</taxon>
        <taxon>Arthropoda</taxon>
        <taxon>Hexapoda</taxon>
        <taxon>Insecta</taxon>
        <taxon>Pterygota</taxon>
        <taxon>Neoptera</taxon>
        <taxon>Endopterygota</taxon>
        <taxon>Coleoptera</taxon>
        <taxon>Polyphaga</taxon>
        <taxon>Cucujiformia</taxon>
        <taxon>Tenebrionidae</taxon>
        <taxon>Tenebrionidae incertae sedis</taxon>
        <taxon>Tribolium</taxon>
    </lineage>
</organism>
<dbReference type="GO" id="GO:0022857">
    <property type="term" value="F:transmembrane transporter activity"/>
    <property type="evidence" value="ECO:0007669"/>
    <property type="project" value="InterPro"/>
</dbReference>
<dbReference type="EMBL" id="KQ971312">
    <property type="protein sequence ID" value="KYB29086.1"/>
    <property type="molecule type" value="Genomic_DNA"/>
</dbReference>
<keyword evidence="6" id="KW-0472">Membrane</keyword>
<evidence type="ECO:0000313" key="9">
    <source>
        <dbReference type="Proteomes" id="UP000007266"/>
    </source>
</evidence>
<dbReference type="Pfam" id="PF00083">
    <property type="entry name" value="Sugar_tr"/>
    <property type="match status" value="4"/>
</dbReference>
<feature type="domain" description="Major facilitator superfamily (MFS) profile" evidence="7">
    <location>
        <begin position="36"/>
        <end position="517"/>
    </location>
</feature>
<comment type="similarity">
    <text evidence="2">Belongs to the major facilitator superfamily.</text>
</comment>
<dbReference type="InParanoid" id="A0A139WMI2"/>
<evidence type="ECO:0000256" key="5">
    <source>
        <dbReference type="ARBA" id="ARBA00022989"/>
    </source>
</evidence>
<dbReference type="InterPro" id="IPR036259">
    <property type="entry name" value="MFS_trans_sf"/>
</dbReference>
<keyword evidence="4" id="KW-0812">Transmembrane</keyword>
<dbReference type="Gene3D" id="1.20.1250.20">
    <property type="entry name" value="MFS general substrate transporter like domains"/>
    <property type="match status" value="2"/>
</dbReference>
<evidence type="ECO:0000256" key="3">
    <source>
        <dbReference type="ARBA" id="ARBA00022448"/>
    </source>
</evidence>
<keyword evidence="5" id="KW-1133">Transmembrane helix</keyword>
<dbReference type="SUPFAM" id="SSF103473">
    <property type="entry name" value="MFS general substrate transporter"/>
    <property type="match status" value="2"/>
</dbReference>